<dbReference type="RefSeq" id="WP_039139898.1">
    <property type="nucleotide sequence ID" value="NZ_JSVC01000011.1"/>
</dbReference>
<feature type="domain" description="DUF5675" evidence="1">
    <location>
        <begin position="5"/>
        <end position="115"/>
    </location>
</feature>
<evidence type="ECO:0000313" key="3">
    <source>
        <dbReference type="Proteomes" id="UP000031408"/>
    </source>
</evidence>
<dbReference type="InterPro" id="IPR043732">
    <property type="entry name" value="DUF5675"/>
</dbReference>
<organism evidence="2 3">
    <name type="scientific">Flavihumibacter solisilvae</name>
    <dbReference type="NCBI Taxonomy" id="1349421"/>
    <lineage>
        <taxon>Bacteria</taxon>
        <taxon>Pseudomonadati</taxon>
        <taxon>Bacteroidota</taxon>
        <taxon>Chitinophagia</taxon>
        <taxon>Chitinophagales</taxon>
        <taxon>Chitinophagaceae</taxon>
        <taxon>Flavihumibacter</taxon>
    </lineage>
</organism>
<gene>
    <name evidence="2" type="ORF">OI18_11210</name>
</gene>
<keyword evidence="3" id="KW-1185">Reference proteome</keyword>
<evidence type="ECO:0000313" key="2">
    <source>
        <dbReference type="EMBL" id="KIC94647.1"/>
    </source>
</evidence>
<dbReference type="Pfam" id="PF18925">
    <property type="entry name" value="DUF5675"/>
    <property type="match status" value="1"/>
</dbReference>
<dbReference type="EMBL" id="JSVC01000011">
    <property type="protein sequence ID" value="KIC94647.1"/>
    <property type="molecule type" value="Genomic_DNA"/>
</dbReference>
<name>A0A0C1L3N8_9BACT</name>
<evidence type="ECO:0000259" key="1">
    <source>
        <dbReference type="Pfam" id="PF18925"/>
    </source>
</evidence>
<proteinExistence type="predicted"/>
<reference evidence="2 3" key="1">
    <citation type="submission" date="2014-11" db="EMBL/GenBank/DDBJ databases">
        <title>Genome sequence of Flavihumibacter solisilvae 3-3.</title>
        <authorList>
            <person name="Zhou G."/>
            <person name="Li M."/>
            <person name="Wang G."/>
        </authorList>
    </citation>
    <scope>NUCLEOTIDE SEQUENCE [LARGE SCALE GENOMIC DNA]</scope>
    <source>
        <strain evidence="2 3">3-3</strain>
    </source>
</reference>
<comment type="caution">
    <text evidence="2">The sequence shown here is derived from an EMBL/GenBank/DDBJ whole genome shotgun (WGS) entry which is preliminary data.</text>
</comment>
<dbReference type="AlphaFoldDB" id="A0A0C1L3N8"/>
<dbReference type="STRING" id="1349421.OI18_11210"/>
<dbReference type="OrthoDB" id="707810at2"/>
<protein>
    <recommendedName>
        <fullName evidence="1">DUF5675 domain-containing protein</fullName>
    </recommendedName>
</protein>
<sequence length="138" mass="15791">MELQLEREYLTEGTNGLLWADDRILCYTIELPWRNNIRMRSCIPEGRYQLVRRYSERHKTHLLVRDVPSRTLILIHPATYAEKELRGCIAPVSKLNGPGRGQGSIKAFAQLMGLVSKVLKSGETVWLTIGHKPPEDHS</sequence>
<accession>A0A0C1L3N8</accession>
<dbReference type="Proteomes" id="UP000031408">
    <property type="component" value="Unassembled WGS sequence"/>
</dbReference>